<name>A0A2B7XAX2_9EURO</name>
<protein>
    <recommendedName>
        <fullName evidence="4">SMP domain-containing protein</fullName>
    </recommendedName>
</protein>
<evidence type="ECO:0000256" key="1">
    <source>
        <dbReference type="SAM" id="MobiDB-lite"/>
    </source>
</evidence>
<dbReference type="OrthoDB" id="4188608at2759"/>
<dbReference type="AlphaFoldDB" id="A0A2B7XAX2"/>
<comment type="caution">
    <text evidence="2">The sequence shown here is derived from an EMBL/GenBank/DDBJ whole genome shotgun (WGS) entry which is preliminary data.</text>
</comment>
<dbReference type="Proteomes" id="UP000224080">
    <property type="component" value="Unassembled WGS sequence"/>
</dbReference>
<proteinExistence type="predicted"/>
<keyword evidence="3" id="KW-1185">Reference proteome</keyword>
<gene>
    <name evidence="2" type="ORF">GX51_02621</name>
</gene>
<evidence type="ECO:0008006" key="4">
    <source>
        <dbReference type="Google" id="ProtNLM"/>
    </source>
</evidence>
<evidence type="ECO:0000313" key="3">
    <source>
        <dbReference type="Proteomes" id="UP000224080"/>
    </source>
</evidence>
<feature type="compositionally biased region" description="Basic and acidic residues" evidence="1">
    <location>
        <begin position="46"/>
        <end position="61"/>
    </location>
</feature>
<organism evidence="2 3">
    <name type="scientific">Blastomyces parvus</name>
    <dbReference type="NCBI Taxonomy" id="2060905"/>
    <lineage>
        <taxon>Eukaryota</taxon>
        <taxon>Fungi</taxon>
        <taxon>Dikarya</taxon>
        <taxon>Ascomycota</taxon>
        <taxon>Pezizomycotina</taxon>
        <taxon>Eurotiomycetes</taxon>
        <taxon>Eurotiomycetidae</taxon>
        <taxon>Onygenales</taxon>
        <taxon>Ajellomycetaceae</taxon>
        <taxon>Blastomyces</taxon>
    </lineage>
</organism>
<feature type="region of interest" description="Disordered" evidence="1">
    <location>
        <begin position="25"/>
        <end position="63"/>
    </location>
</feature>
<dbReference type="EMBL" id="PDNC01000025">
    <property type="protein sequence ID" value="PGH06030.1"/>
    <property type="molecule type" value="Genomic_DNA"/>
</dbReference>
<accession>A0A2B7XAX2</accession>
<evidence type="ECO:0000313" key="2">
    <source>
        <dbReference type="EMBL" id="PGH06030.1"/>
    </source>
</evidence>
<sequence length="83" mass="8629">MAGATTASASTNYDSYDGEVRKASVATGGKEIDSNAAQQLSSSGRRAQDTRIENKANKSLDEAGALAVALARKRAETKGEQPK</sequence>
<feature type="compositionally biased region" description="Polar residues" evidence="1">
    <location>
        <begin position="35"/>
        <end position="45"/>
    </location>
</feature>
<reference evidence="2 3" key="1">
    <citation type="submission" date="2017-10" db="EMBL/GenBank/DDBJ databases">
        <title>Comparative genomics in systemic dimorphic fungi from Ajellomycetaceae.</title>
        <authorList>
            <person name="Munoz J.F."/>
            <person name="Mcewen J.G."/>
            <person name="Clay O.K."/>
            <person name="Cuomo C.A."/>
        </authorList>
    </citation>
    <scope>NUCLEOTIDE SEQUENCE [LARGE SCALE GENOMIC DNA]</scope>
    <source>
        <strain evidence="2 3">UAMH130</strain>
    </source>
</reference>